<evidence type="ECO:0000256" key="3">
    <source>
        <dbReference type="ARBA" id="ARBA00023098"/>
    </source>
</evidence>
<dbReference type="GO" id="GO:0047499">
    <property type="term" value="F:calcium-independent phospholipase A2 activity"/>
    <property type="evidence" value="ECO:0007669"/>
    <property type="project" value="TreeGrafter"/>
</dbReference>
<evidence type="ECO:0000313" key="9">
    <source>
        <dbReference type="Proteomes" id="UP001286456"/>
    </source>
</evidence>
<feature type="transmembrane region" description="Helical" evidence="6">
    <location>
        <begin position="486"/>
        <end position="509"/>
    </location>
</feature>
<feature type="domain" description="PNPLA" evidence="7">
    <location>
        <begin position="8"/>
        <end position="210"/>
    </location>
</feature>
<evidence type="ECO:0000256" key="1">
    <source>
        <dbReference type="ARBA" id="ARBA00022801"/>
    </source>
</evidence>
<dbReference type="CDD" id="cd07216">
    <property type="entry name" value="Pat17_PNPLA8_PNPLA9_like3"/>
    <property type="match status" value="1"/>
</dbReference>
<dbReference type="GO" id="GO:0016020">
    <property type="term" value="C:membrane"/>
    <property type="evidence" value="ECO:0007669"/>
    <property type="project" value="TreeGrafter"/>
</dbReference>
<proteinExistence type="predicted"/>
<dbReference type="PROSITE" id="PS51635">
    <property type="entry name" value="PNPLA"/>
    <property type="match status" value="1"/>
</dbReference>
<gene>
    <name evidence="8" type="ORF">B0T19DRAFT_488040</name>
</gene>
<keyword evidence="3 4" id="KW-0443">Lipid metabolism</keyword>
<reference evidence="8" key="1">
    <citation type="journal article" date="2023" name="Mol. Phylogenet. Evol.">
        <title>Genome-scale phylogeny and comparative genomics of the fungal order Sordariales.</title>
        <authorList>
            <person name="Hensen N."/>
            <person name="Bonometti L."/>
            <person name="Westerberg I."/>
            <person name="Brannstrom I.O."/>
            <person name="Guillou S."/>
            <person name="Cros-Aarteil S."/>
            <person name="Calhoun S."/>
            <person name="Haridas S."/>
            <person name="Kuo A."/>
            <person name="Mondo S."/>
            <person name="Pangilinan J."/>
            <person name="Riley R."/>
            <person name="LaButti K."/>
            <person name="Andreopoulos B."/>
            <person name="Lipzen A."/>
            <person name="Chen C."/>
            <person name="Yan M."/>
            <person name="Daum C."/>
            <person name="Ng V."/>
            <person name="Clum A."/>
            <person name="Steindorff A."/>
            <person name="Ohm R.A."/>
            <person name="Martin F."/>
            <person name="Silar P."/>
            <person name="Natvig D.O."/>
            <person name="Lalanne C."/>
            <person name="Gautier V."/>
            <person name="Ament-Velasquez S.L."/>
            <person name="Kruys A."/>
            <person name="Hutchinson M.I."/>
            <person name="Powell A.J."/>
            <person name="Barry K."/>
            <person name="Miller A.N."/>
            <person name="Grigoriev I.V."/>
            <person name="Debuchy R."/>
            <person name="Gladieux P."/>
            <person name="Hiltunen Thoren M."/>
            <person name="Johannesson H."/>
        </authorList>
    </citation>
    <scope>NUCLEOTIDE SEQUENCE</scope>
    <source>
        <strain evidence="8">SMH4131-1</strain>
    </source>
</reference>
<sequence>MGDNLNILSLDGGGIRGLSSLYVLRRLMQEIDPISPPKPCEVFDLIGGTSTGGLIAVMLGRLHLSVDDCIKHYLALSQRVFAKPQENEITHMIRVFLETPKFNCSELETAIKDVIRDSGYEENTLLKDAPTARCKIFVCAVSRENRSMVPLTSYPPTRGQTDLFEELRIWEACRATSAACTFFDPIKVGSCGRVFVDGGLAANNPIDVVWREAMNLWGEDEEKGLEERLGCLVSIGTGVAGSRSIGASPLSLVAALTDMATETEKTAVRWESNKRHLQRDNKYFRWNAPDVGDVGLDESDRVNQLSAETDQYLSRERVHQEVKASAHQLRNETVIGPSEARRARHLCEEVADLGPKFRLARNTVEAFFHALQHGEKPSPQQGREIAHTAAELQTNVRKAEKYAKQLRQSHENILRQILEKEALLRTEAETAHCELKRRKTELKNLAREVDRASVSAEKKTKELQELLARAEKLLGGVHHAADGASFAGLGVPAVGGAALVVTVVAYRVLWKVLGQK</sequence>
<feature type="active site" description="Proton acceptor" evidence="4">
    <location>
        <position position="197"/>
    </location>
</feature>
<dbReference type="AlphaFoldDB" id="A0AAE0M552"/>
<comment type="caution">
    <text evidence="8">The sequence shown here is derived from an EMBL/GenBank/DDBJ whole genome shotgun (WGS) entry which is preliminary data.</text>
</comment>
<evidence type="ECO:0000256" key="2">
    <source>
        <dbReference type="ARBA" id="ARBA00022963"/>
    </source>
</evidence>
<dbReference type="GO" id="GO:0016042">
    <property type="term" value="P:lipid catabolic process"/>
    <property type="evidence" value="ECO:0007669"/>
    <property type="project" value="UniProtKB-UniRule"/>
</dbReference>
<feature type="short sequence motif" description="GXGXXG" evidence="4">
    <location>
        <begin position="12"/>
        <end position="17"/>
    </location>
</feature>
<dbReference type="Proteomes" id="UP001286456">
    <property type="component" value="Unassembled WGS sequence"/>
</dbReference>
<keyword evidence="6" id="KW-0812">Transmembrane</keyword>
<dbReference type="GO" id="GO:0046486">
    <property type="term" value="P:glycerolipid metabolic process"/>
    <property type="evidence" value="ECO:0007669"/>
    <property type="project" value="UniProtKB-ARBA"/>
</dbReference>
<name>A0AAE0M552_9PEZI</name>
<evidence type="ECO:0000256" key="6">
    <source>
        <dbReference type="SAM" id="Phobius"/>
    </source>
</evidence>
<feature type="active site" description="Nucleophile" evidence="4">
    <location>
        <position position="50"/>
    </location>
</feature>
<dbReference type="PANTHER" id="PTHR24185:SF1">
    <property type="entry name" value="CALCIUM-INDEPENDENT PHOSPHOLIPASE A2-GAMMA"/>
    <property type="match status" value="1"/>
</dbReference>
<keyword evidence="5" id="KW-0175">Coiled coil</keyword>
<organism evidence="8 9">
    <name type="scientific">Cercophora scortea</name>
    <dbReference type="NCBI Taxonomy" id="314031"/>
    <lineage>
        <taxon>Eukaryota</taxon>
        <taxon>Fungi</taxon>
        <taxon>Dikarya</taxon>
        <taxon>Ascomycota</taxon>
        <taxon>Pezizomycotina</taxon>
        <taxon>Sordariomycetes</taxon>
        <taxon>Sordariomycetidae</taxon>
        <taxon>Sordariales</taxon>
        <taxon>Lasiosphaeriaceae</taxon>
        <taxon>Cercophora</taxon>
    </lineage>
</organism>
<dbReference type="Gene3D" id="3.40.1090.10">
    <property type="entry name" value="Cytosolic phospholipase A2 catalytic domain"/>
    <property type="match status" value="1"/>
</dbReference>
<evidence type="ECO:0000259" key="7">
    <source>
        <dbReference type="PROSITE" id="PS51635"/>
    </source>
</evidence>
<reference evidence="8" key="2">
    <citation type="submission" date="2023-06" db="EMBL/GenBank/DDBJ databases">
        <authorList>
            <consortium name="Lawrence Berkeley National Laboratory"/>
            <person name="Haridas S."/>
            <person name="Hensen N."/>
            <person name="Bonometti L."/>
            <person name="Westerberg I."/>
            <person name="Brannstrom I.O."/>
            <person name="Guillou S."/>
            <person name="Cros-Aarteil S."/>
            <person name="Calhoun S."/>
            <person name="Kuo A."/>
            <person name="Mondo S."/>
            <person name="Pangilinan J."/>
            <person name="Riley R."/>
            <person name="Labutti K."/>
            <person name="Andreopoulos B."/>
            <person name="Lipzen A."/>
            <person name="Chen C."/>
            <person name="Yanf M."/>
            <person name="Daum C."/>
            <person name="Ng V."/>
            <person name="Clum A."/>
            <person name="Steindorff A."/>
            <person name="Ohm R."/>
            <person name="Martin F."/>
            <person name="Silar P."/>
            <person name="Natvig D."/>
            <person name="Lalanne C."/>
            <person name="Gautier V."/>
            <person name="Ament-Velasquez S.L."/>
            <person name="Kruys A."/>
            <person name="Hutchinson M.I."/>
            <person name="Powell A.J."/>
            <person name="Barry K."/>
            <person name="Miller A.N."/>
            <person name="Grigoriev I.V."/>
            <person name="Debuchy R."/>
            <person name="Gladieux P."/>
            <person name="Thoren M.H."/>
            <person name="Johannesson H."/>
        </authorList>
    </citation>
    <scope>NUCLEOTIDE SEQUENCE</scope>
    <source>
        <strain evidence="8">SMH4131-1</strain>
    </source>
</reference>
<keyword evidence="8" id="KW-0808">Transferase</keyword>
<accession>A0AAE0M552</accession>
<dbReference type="EMBL" id="JAUEPO010000006">
    <property type="protein sequence ID" value="KAK3319786.1"/>
    <property type="molecule type" value="Genomic_DNA"/>
</dbReference>
<keyword evidence="1 4" id="KW-0378">Hydrolase</keyword>
<keyword evidence="9" id="KW-1185">Reference proteome</keyword>
<dbReference type="PANTHER" id="PTHR24185">
    <property type="entry name" value="CALCIUM-INDEPENDENT PHOSPHOLIPASE A2-GAMMA"/>
    <property type="match status" value="1"/>
</dbReference>
<keyword evidence="2 4" id="KW-0442">Lipid degradation</keyword>
<evidence type="ECO:0000313" key="8">
    <source>
        <dbReference type="EMBL" id="KAK3319786.1"/>
    </source>
</evidence>
<keyword evidence="6" id="KW-0472">Membrane</keyword>
<dbReference type="InterPro" id="IPR002641">
    <property type="entry name" value="PNPLA_dom"/>
</dbReference>
<protein>
    <submittedName>
        <fullName evidence="8">Acyl transferase/acyl hydrolase/lysophospholipase</fullName>
    </submittedName>
</protein>
<dbReference type="GO" id="GO:0016740">
    <property type="term" value="F:transferase activity"/>
    <property type="evidence" value="ECO:0007669"/>
    <property type="project" value="UniProtKB-KW"/>
</dbReference>
<evidence type="ECO:0000256" key="5">
    <source>
        <dbReference type="SAM" id="Coils"/>
    </source>
</evidence>
<dbReference type="SUPFAM" id="SSF52151">
    <property type="entry name" value="FabD/lysophospholipase-like"/>
    <property type="match status" value="1"/>
</dbReference>
<feature type="short sequence motif" description="GXSXG" evidence="4">
    <location>
        <begin position="48"/>
        <end position="52"/>
    </location>
</feature>
<dbReference type="InterPro" id="IPR016035">
    <property type="entry name" value="Acyl_Trfase/lysoPLipase"/>
</dbReference>
<dbReference type="Pfam" id="PF01734">
    <property type="entry name" value="Patatin"/>
    <property type="match status" value="1"/>
</dbReference>
<keyword evidence="6" id="KW-1133">Transmembrane helix</keyword>
<evidence type="ECO:0000256" key="4">
    <source>
        <dbReference type="PROSITE-ProRule" id="PRU01161"/>
    </source>
</evidence>
<feature type="short sequence motif" description="DGA/G" evidence="4">
    <location>
        <begin position="197"/>
        <end position="199"/>
    </location>
</feature>
<feature type="coiled-coil region" evidence="5">
    <location>
        <begin position="389"/>
        <end position="473"/>
    </location>
</feature>
<dbReference type="GO" id="GO:0019369">
    <property type="term" value="P:arachidonate metabolic process"/>
    <property type="evidence" value="ECO:0007669"/>
    <property type="project" value="TreeGrafter"/>
</dbReference>